<dbReference type="InterPro" id="IPR007627">
    <property type="entry name" value="RNA_pol_sigma70_r2"/>
</dbReference>
<dbReference type="Pfam" id="PF08281">
    <property type="entry name" value="Sigma70_r4_2"/>
    <property type="match status" value="1"/>
</dbReference>
<evidence type="ECO:0000259" key="7">
    <source>
        <dbReference type="Pfam" id="PF04542"/>
    </source>
</evidence>
<feature type="region of interest" description="Disordered" evidence="6">
    <location>
        <begin position="1"/>
        <end position="41"/>
    </location>
</feature>
<gene>
    <name evidence="9" type="primary">sigK</name>
    <name evidence="9" type="ORF">HGB38_10565</name>
</gene>
<keyword evidence="4" id="KW-0238">DNA-binding</keyword>
<dbReference type="EMBL" id="JAAXOS010000004">
    <property type="protein sequence ID" value="NKY26660.1"/>
    <property type="molecule type" value="Genomic_DNA"/>
</dbReference>
<dbReference type="NCBIfam" id="NF007228">
    <property type="entry name" value="PRK09646.1"/>
    <property type="match status" value="1"/>
</dbReference>
<dbReference type="Gene3D" id="1.10.10.10">
    <property type="entry name" value="Winged helix-like DNA-binding domain superfamily/Winged helix DNA-binding domain"/>
    <property type="match status" value="1"/>
</dbReference>
<dbReference type="InterPro" id="IPR039425">
    <property type="entry name" value="RNA_pol_sigma-70-like"/>
</dbReference>
<protein>
    <submittedName>
        <fullName evidence="9">ECF RNA polymerase sigma factor SigK</fullName>
    </submittedName>
</protein>
<evidence type="ECO:0000256" key="6">
    <source>
        <dbReference type="SAM" id="MobiDB-lite"/>
    </source>
</evidence>
<keyword evidence="2" id="KW-0805">Transcription regulation</keyword>
<evidence type="ECO:0000256" key="5">
    <source>
        <dbReference type="ARBA" id="ARBA00023163"/>
    </source>
</evidence>
<keyword evidence="10" id="KW-1185">Reference proteome</keyword>
<keyword evidence="3" id="KW-0731">Sigma factor</keyword>
<dbReference type="CDD" id="cd06171">
    <property type="entry name" value="Sigma70_r4"/>
    <property type="match status" value="1"/>
</dbReference>
<dbReference type="GO" id="GO:0016987">
    <property type="term" value="F:sigma factor activity"/>
    <property type="evidence" value="ECO:0007669"/>
    <property type="project" value="UniProtKB-KW"/>
</dbReference>
<dbReference type="NCBIfam" id="TIGR02937">
    <property type="entry name" value="sigma70-ECF"/>
    <property type="match status" value="1"/>
</dbReference>
<dbReference type="SUPFAM" id="SSF88659">
    <property type="entry name" value="Sigma3 and sigma4 domains of RNA polymerase sigma factors"/>
    <property type="match status" value="1"/>
</dbReference>
<comment type="similarity">
    <text evidence="1">Belongs to the sigma-70 factor family. ECF subfamily.</text>
</comment>
<evidence type="ECO:0000256" key="2">
    <source>
        <dbReference type="ARBA" id="ARBA00023015"/>
    </source>
</evidence>
<dbReference type="InterPro" id="IPR036388">
    <property type="entry name" value="WH-like_DNA-bd_sf"/>
</dbReference>
<sequence length="235" mass="25850">MQARDSAMSNEHGSASPHRSGAAARAREDADGPALACPLPTGYDRTQATRANRELAALLAATGTGDRAAFTEFYQLTSPRVFGLTVRILRSHAAAEEVTQEVYLQVWSMADRYDASLASPVGWLMMLAHRRSVDRVRAESSATSRDLVYAHEHLGRAHDVVAESVTQRIEEQQVAGCLQNLTPTQREAIALAYYSGWTYREVADHLSVPLPTIKTRIRDGLKRLEKCLSGERTDG</sequence>
<dbReference type="InterPro" id="IPR013325">
    <property type="entry name" value="RNA_pol_sigma_r2"/>
</dbReference>
<evidence type="ECO:0000313" key="9">
    <source>
        <dbReference type="EMBL" id="NKY26660.1"/>
    </source>
</evidence>
<organism evidence="9 10">
    <name type="scientific">Nocardia gamkensis</name>
    <dbReference type="NCBI Taxonomy" id="352869"/>
    <lineage>
        <taxon>Bacteria</taxon>
        <taxon>Bacillati</taxon>
        <taxon>Actinomycetota</taxon>
        <taxon>Actinomycetes</taxon>
        <taxon>Mycobacteriales</taxon>
        <taxon>Nocardiaceae</taxon>
        <taxon>Nocardia</taxon>
    </lineage>
</organism>
<evidence type="ECO:0000256" key="4">
    <source>
        <dbReference type="ARBA" id="ARBA00023125"/>
    </source>
</evidence>
<dbReference type="SUPFAM" id="SSF88946">
    <property type="entry name" value="Sigma2 domain of RNA polymerase sigma factors"/>
    <property type="match status" value="1"/>
</dbReference>
<dbReference type="InterPro" id="IPR013249">
    <property type="entry name" value="RNA_pol_sigma70_r4_t2"/>
</dbReference>
<dbReference type="PANTHER" id="PTHR43133">
    <property type="entry name" value="RNA POLYMERASE ECF-TYPE SIGMA FACTO"/>
    <property type="match status" value="1"/>
</dbReference>
<dbReference type="InterPro" id="IPR013324">
    <property type="entry name" value="RNA_pol_sigma_r3/r4-like"/>
</dbReference>
<dbReference type="PANTHER" id="PTHR43133:SF66">
    <property type="entry name" value="ECF RNA POLYMERASE SIGMA FACTOR SIGK"/>
    <property type="match status" value="1"/>
</dbReference>
<dbReference type="Pfam" id="PF04542">
    <property type="entry name" value="Sigma70_r2"/>
    <property type="match status" value="1"/>
</dbReference>
<dbReference type="AlphaFoldDB" id="A0A7X6L2N4"/>
<dbReference type="Proteomes" id="UP000540698">
    <property type="component" value="Unassembled WGS sequence"/>
</dbReference>
<feature type="domain" description="RNA polymerase sigma factor 70 region 4 type 2" evidence="8">
    <location>
        <begin position="172"/>
        <end position="224"/>
    </location>
</feature>
<accession>A0A7X6L2N4</accession>
<proteinExistence type="inferred from homology"/>
<dbReference type="GO" id="GO:0006352">
    <property type="term" value="P:DNA-templated transcription initiation"/>
    <property type="evidence" value="ECO:0007669"/>
    <property type="project" value="InterPro"/>
</dbReference>
<keyword evidence="5" id="KW-0804">Transcription</keyword>
<evidence type="ECO:0000256" key="1">
    <source>
        <dbReference type="ARBA" id="ARBA00010641"/>
    </source>
</evidence>
<evidence type="ECO:0000313" key="10">
    <source>
        <dbReference type="Proteomes" id="UP000540698"/>
    </source>
</evidence>
<comment type="caution">
    <text evidence="9">The sequence shown here is derived from an EMBL/GenBank/DDBJ whole genome shotgun (WGS) entry which is preliminary data.</text>
</comment>
<dbReference type="InterPro" id="IPR014284">
    <property type="entry name" value="RNA_pol_sigma-70_dom"/>
</dbReference>
<evidence type="ECO:0000256" key="3">
    <source>
        <dbReference type="ARBA" id="ARBA00023082"/>
    </source>
</evidence>
<dbReference type="Gene3D" id="1.10.1740.10">
    <property type="match status" value="1"/>
</dbReference>
<dbReference type="GO" id="GO:0003677">
    <property type="term" value="F:DNA binding"/>
    <property type="evidence" value="ECO:0007669"/>
    <property type="project" value="UniProtKB-KW"/>
</dbReference>
<evidence type="ECO:0000259" key="8">
    <source>
        <dbReference type="Pfam" id="PF08281"/>
    </source>
</evidence>
<name>A0A7X6L2N4_9NOCA</name>
<reference evidence="9 10" key="1">
    <citation type="submission" date="2020-04" db="EMBL/GenBank/DDBJ databases">
        <title>MicrobeNet Type strains.</title>
        <authorList>
            <person name="Nicholson A.C."/>
        </authorList>
    </citation>
    <scope>NUCLEOTIDE SEQUENCE [LARGE SCALE GENOMIC DNA]</scope>
    <source>
        <strain evidence="9 10">DSM 44956</strain>
    </source>
</reference>
<feature type="domain" description="RNA polymerase sigma-70 region 2" evidence="7">
    <location>
        <begin position="74"/>
        <end position="140"/>
    </location>
</feature>